<sequence>MILDEILAYRKIQLENEKERISPDELENLLMQTSRTPKDFAKALKKDHLTVIAEVKKASPSKGVIQPDFHPVRQATSYQRAGAEAISCLTEEHYFMGSSDIFKRVRKAVQLPMLRKDFLFDPYQILEARVMGADAVLLIAAMLEKDTLKELYDLAKSLSMEVLVEVHNLPELEKAMVCNPKVIGINNRDLNTFQVDLNTTARLAEQLPKDAVKVSESGMATAEDFAMVRQMGADAVLVGETLMRSQNIAETLKGLRTPAGGRS</sequence>
<dbReference type="InterPro" id="IPR013798">
    <property type="entry name" value="Indole-3-glycerol_P_synth_dom"/>
</dbReference>
<comment type="caution">
    <text evidence="11">The sequence shown here is derived from an EMBL/GenBank/DDBJ whole genome shotgun (WGS) entry which is preliminary data.</text>
</comment>
<evidence type="ECO:0000313" key="12">
    <source>
        <dbReference type="Proteomes" id="UP000824082"/>
    </source>
</evidence>
<evidence type="ECO:0000256" key="7">
    <source>
        <dbReference type="ARBA" id="ARBA00023141"/>
    </source>
</evidence>
<dbReference type="SUPFAM" id="SSF51366">
    <property type="entry name" value="Ribulose-phoshate binding barrel"/>
    <property type="match status" value="1"/>
</dbReference>
<dbReference type="AlphaFoldDB" id="A0A9D1LI57"/>
<keyword evidence="6 9" id="KW-0822">Tryptophan biosynthesis</keyword>
<proteinExistence type="inferred from homology"/>
<dbReference type="GO" id="GO:0004640">
    <property type="term" value="F:phosphoribosylanthranilate isomerase activity"/>
    <property type="evidence" value="ECO:0007669"/>
    <property type="project" value="TreeGrafter"/>
</dbReference>
<accession>A0A9D1LI57</accession>
<dbReference type="PANTHER" id="PTHR22854:SF2">
    <property type="entry name" value="INDOLE-3-GLYCEROL-PHOSPHATE SYNTHASE"/>
    <property type="match status" value="1"/>
</dbReference>
<dbReference type="Proteomes" id="UP000824082">
    <property type="component" value="Unassembled WGS sequence"/>
</dbReference>
<evidence type="ECO:0000259" key="10">
    <source>
        <dbReference type="Pfam" id="PF00218"/>
    </source>
</evidence>
<evidence type="ECO:0000256" key="8">
    <source>
        <dbReference type="ARBA" id="ARBA00023239"/>
    </source>
</evidence>
<dbReference type="EMBL" id="DVMX01000059">
    <property type="protein sequence ID" value="HIU41533.1"/>
    <property type="molecule type" value="Genomic_DNA"/>
</dbReference>
<name>A0A9D1LI57_9FIRM</name>
<reference evidence="11" key="2">
    <citation type="journal article" date="2021" name="PeerJ">
        <title>Extensive microbial diversity within the chicken gut microbiome revealed by metagenomics and culture.</title>
        <authorList>
            <person name="Gilroy R."/>
            <person name="Ravi A."/>
            <person name="Getino M."/>
            <person name="Pursley I."/>
            <person name="Horton D.L."/>
            <person name="Alikhan N.F."/>
            <person name="Baker D."/>
            <person name="Gharbi K."/>
            <person name="Hall N."/>
            <person name="Watson M."/>
            <person name="Adriaenssens E.M."/>
            <person name="Foster-Nyarko E."/>
            <person name="Jarju S."/>
            <person name="Secka A."/>
            <person name="Antonio M."/>
            <person name="Oren A."/>
            <person name="Chaudhuri R.R."/>
            <person name="La Ragione R."/>
            <person name="Hildebrand F."/>
            <person name="Pallen M.J."/>
        </authorList>
    </citation>
    <scope>NUCLEOTIDE SEQUENCE</scope>
    <source>
        <strain evidence="11">4509</strain>
    </source>
</reference>
<dbReference type="CDD" id="cd00331">
    <property type="entry name" value="IGPS"/>
    <property type="match status" value="1"/>
</dbReference>
<dbReference type="InterPro" id="IPR011060">
    <property type="entry name" value="RibuloseP-bd_barrel"/>
</dbReference>
<evidence type="ECO:0000256" key="9">
    <source>
        <dbReference type="HAMAP-Rule" id="MF_00134"/>
    </source>
</evidence>
<dbReference type="InterPro" id="IPR013785">
    <property type="entry name" value="Aldolase_TIM"/>
</dbReference>
<dbReference type="InterPro" id="IPR045186">
    <property type="entry name" value="Indole-3-glycerol_P_synth"/>
</dbReference>
<dbReference type="GO" id="GO:0004425">
    <property type="term" value="F:indole-3-glycerol-phosphate synthase activity"/>
    <property type="evidence" value="ECO:0007669"/>
    <property type="project" value="UniProtKB-UniRule"/>
</dbReference>
<comment type="pathway">
    <text evidence="2 9">Amino-acid biosynthesis; L-tryptophan biosynthesis; L-tryptophan from chorismate: step 4/5.</text>
</comment>
<evidence type="ECO:0000256" key="4">
    <source>
        <dbReference type="ARBA" id="ARBA00022605"/>
    </source>
</evidence>
<dbReference type="NCBIfam" id="NF001377">
    <property type="entry name" value="PRK00278.2-4"/>
    <property type="match status" value="1"/>
</dbReference>
<evidence type="ECO:0000256" key="2">
    <source>
        <dbReference type="ARBA" id="ARBA00004696"/>
    </source>
</evidence>
<dbReference type="EC" id="4.1.1.48" evidence="9"/>
<dbReference type="PROSITE" id="PS00614">
    <property type="entry name" value="IGPS"/>
    <property type="match status" value="1"/>
</dbReference>
<evidence type="ECO:0000256" key="1">
    <source>
        <dbReference type="ARBA" id="ARBA00001633"/>
    </source>
</evidence>
<reference evidence="11" key="1">
    <citation type="submission" date="2020-10" db="EMBL/GenBank/DDBJ databases">
        <authorList>
            <person name="Gilroy R."/>
        </authorList>
    </citation>
    <scope>NUCLEOTIDE SEQUENCE</scope>
    <source>
        <strain evidence="11">4509</strain>
    </source>
</reference>
<feature type="domain" description="Indole-3-glycerol phosphate synthase" evidence="10">
    <location>
        <begin position="3"/>
        <end position="253"/>
    </location>
</feature>
<dbReference type="HAMAP" id="MF_00134_A">
    <property type="entry name" value="IGPS_A"/>
    <property type="match status" value="1"/>
</dbReference>
<keyword evidence="7 9" id="KW-0057">Aromatic amino acid biosynthesis</keyword>
<dbReference type="Gene3D" id="3.20.20.70">
    <property type="entry name" value="Aldolase class I"/>
    <property type="match status" value="1"/>
</dbReference>
<keyword evidence="5 9" id="KW-0210">Decarboxylase</keyword>
<keyword evidence="8 9" id="KW-0456">Lyase</keyword>
<keyword evidence="4 9" id="KW-0028">Amino-acid biosynthesis</keyword>
<organism evidence="11 12">
    <name type="scientific">Candidatus Egerieicola faecale</name>
    <dbReference type="NCBI Taxonomy" id="2840774"/>
    <lineage>
        <taxon>Bacteria</taxon>
        <taxon>Bacillati</taxon>
        <taxon>Bacillota</taxon>
        <taxon>Clostridia</taxon>
        <taxon>Eubacteriales</taxon>
        <taxon>Oscillospiraceae</taxon>
        <taxon>Oscillospiraceae incertae sedis</taxon>
        <taxon>Candidatus Egerieicola</taxon>
    </lineage>
</organism>
<protein>
    <recommendedName>
        <fullName evidence="9">Indole-3-glycerol phosphate synthase</fullName>
        <shortName evidence="9">IGPS</shortName>
        <ecNumber evidence="9">4.1.1.48</ecNumber>
    </recommendedName>
</protein>
<dbReference type="PANTHER" id="PTHR22854">
    <property type="entry name" value="TRYPTOPHAN BIOSYNTHESIS PROTEIN"/>
    <property type="match status" value="1"/>
</dbReference>
<dbReference type="FunFam" id="3.20.20.70:FF:000024">
    <property type="entry name" value="Indole-3-glycerol phosphate synthase"/>
    <property type="match status" value="1"/>
</dbReference>
<evidence type="ECO:0000313" key="11">
    <source>
        <dbReference type="EMBL" id="HIU41533.1"/>
    </source>
</evidence>
<evidence type="ECO:0000256" key="6">
    <source>
        <dbReference type="ARBA" id="ARBA00022822"/>
    </source>
</evidence>
<comment type="similarity">
    <text evidence="3 9">Belongs to the TrpC family.</text>
</comment>
<comment type="catalytic activity">
    <reaction evidence="1 9">
        <text>1-(2-carboxyphenylamino)-1-deoxy-D-ribulose 5-phosphate + H(+) = (1S,2R)-1-C-(indol-3-yl)glycerol 3-phosphate + CO2 + H2O</text>
        <dbReference type="Rhea" id="RHEA:23476"/>
        <dbReference type="ChEBI" id="CHEBI:15377"/>
        <dbReference type="ChEBI" id="CHEBI:15378"/>
        <dbReference type="ChEBI" id="CHEBI:16526"/>
        <dbReference type="ChEBI" id="CHEBI:58613"/>
        <dbReference type="ChEBI" id="CHEBI:58866"/>
        <dbReference type="EC" id="4.1.1.48"/>
    </reaction>
</comment>
<dbReference type="InterPro" id="IPR001468">
    <property type="entry name" value="Indole-3-GlycerolPSynthase_CS"/>
</dbReference>
<dbReference type="Pfam" id="PF00218">
    <property type="entry name" value="IGPS"/>
    <property type="match status" value="1"/>
</dbReference>
<dbReference type="GO" id="GO:0000162">
    <property type="term" value="P:L-tryptophan biosynthetic process"/>
    <property type="evidence" value="ECO:0007669"/>
    <property type="project" value="UniProtKB-UniRule"/>
</dbReference>
<evidence type="ECO:0000256" key="5">
    <source>
        <dbReference type="ARBA" id="ARBA00022793"/>
    </source>
</evidence>
<dbReference type="HAMAP" id="MF_00134_B">
    <property type="entry name" value="IGPS_B"/>
    <property type="match status" value="1"/>
</dbReference>
<gene>
    <name evidence="9 11" type="primary">trpC</name>
    <name evidence="11" type="ORF">IAD19_03180</name>
</gene>
<evidence type="ECO:0000256" key="3">
    <source>
        <dbReference type="ARBA" id="ARBA00008737"/>
    </source>
</evidence>